<gene>
    <name evidence="3" type="ORF">O6P32_09030</name>
</gene>
<evidence type="ECO:0000313" key="3">
    <source>
        <dbReference type="EMBL" id="MCZ8372848.1"/>
    </source>
</evidence>
<keyword evidence="1" id="KW-0732">Signal</keyword>
<evidence type="ECO:0000313" key="4">
    <source>
        <dbReference type="Proteomes" id="UP001141933"/>
    </source>
</evidence>
<dbReference type="InterPro" id="IPR053147">
    <property type="entry name" value="Hsp_HslJ-like"/>
</dbReference>
<dbReference type="Pfam" id="PF03724">
    <property type="entry name" value="META"/>
    <property type="match status" value="2"/>
</dbReference>
<accession>A0ABT4PIJ6</accession>
<dbReference type="PANTHER" id="PTHR35535:SF1">
    <property type="entry name" value="HEAT SHOCK PROTEIN HSLJ"/>
    <property type="match status" value="1"/>
</dbReference>
<feature type="domain" description="DUF306" evidence="2">
    <location>
        <begin position="150"/>
        <end position="257"/>
    </location>
</feature>
<evidence type="ECO:0000259" key="2">
    <source>
        <dbReference type="Pfam" id="PF03724"/>
    </source>
</evidence>
<dbReference type="Proteomes" id="UP001141933">
    <property type="component" value="Unassembled WGS sequence"/>
</dbReference>
<dbReference type="Gene3D" id="2.40.128.270">
    <property type="match status" value="2"/>
</dbReference>
<feature type="chain" id="PRO_5046350541" evidence="1">
    <location>
        <begin position="27"/>
        <end position="267"/>
    </location>
</feature>
<feature type="domain" description="DUF306" evidence="2">
    <location>
        <begin position="31"/>
        <end position="137"/>
    </location>
</feature>
<feature type="signal peptide" evidence="1">
    <location>
        <begin position="1"/>
        <end position="26"/>
    </location>
</feature>
<dbReference type="InterPro" id="IPR038670">
    <property type="entry name" value="HslJ-like_sf"/>
</dbReference>
<reference evidence="3" key="1">
    <citation type="submission" date="2022-12" db="EMBL/GenBank/DDBJ databases">
        <title>Phocaeicola acetigenes sp. nov., isolated feces from a healthy human.</title>
        <authorList>
            <person name="Do H."/>
            <person name="Ha Y.B."/>
            <person name="Kim J.-S."/>
            <person name="Suh M.K."/>
            <person name="Kim H.S."/>
            <person name="Lee J.-S."/>
        </authorList>
    </citation>
    <scope>NUCLEOTIDE SEQUENCE</scope>
    <source>
        <strain evidence="3">KGMB11183</strain>
    </source>
</reference>
<protein>
    <submittedName>
        <fullName evidence="3">META domain-containing protein</fullName>
    </submittedName>
</protein>
<keyword evidence="4" id="KW-1185">Reference proteome</keyword>
<dbReference type="RefSeq" id="WP_269878113.1">
    <property type="nucleotide sequence ID" value="NZ_JAPZVM010000007.1"/>
</dbReference>
<dbReference type="PANTHER" id="PTHR35535">
    <property type="entry name" value="HEAT SHOCK PROTEIN HSLJ"/>
    <property type="match status" value="1"/>
</dbReference>
<dbReference type="EMBL" id="JAPZVM010000007">
    <property type="protein sequence ID" value="MCZ8372848.1"/>
    <property type="molecule type" value="Genomic_DNA"/>
</dbReference>
<dbReference type="InterPro" id="IPR005184">
    <property type="entry name" value="DUF306_Meta_HslJ"/>
</dbReference>
<organism evidence="3 4">
    <name type="scientific">Phocaeicola acetigenes</name>
    <dbReference type="NCBI Taxonomy" id="3016083"/>
    <lineage>
        <taxon>Bacteria</taxon>
        <taxon>Pseudomonadati</taxon>
        <taxon>Bacteroidota</taxon>
        <taxon>Bacteroidia</taxon>
        <taxon>Bacteroidales</taxon>
        <taxon>Bacteroidaceae</taxon>
        <taxon>Phocaeicola</taxon>
    </lineage>
</organism>
<name>A0ABT4PIJ6_9BACT</name>
<proteinExistence type="predicted"/>
<comment type="caution">
    <text evidence="3">The sequence shown here is derived from an EMBL/GenBank/DDBJ whole genome shotgun (WGS) entry which is preliminary data.</text>
</comment>
<dbReference type="PROSITE" id="PS51257">
    <property type="entry name" value="PROKAR_LIPOPROTEIN"/>
    <property type="match status" value="1"/>
</dbReference>
<evidence type="ECO:0000256" key="1">
    <source>
        <dbReference type="SAM" id="SignalP"/>
    </source>
</evidence>
<sequence length="267" mass="28607">MRRTFLGVAAICAGALMASCMSSKKAAQTVDLTGEWNIVTVDGEKLGNENMPFIGLDTETKRVYGSAGCNRMMGGFELDSVNAGKIHFSQIATTLMMCPDMDTEQKILGALNKVEGYSETETGIELTDAEGKTVIVLEKRVQAAVSINDLAGEWIISAVNGEAVKKMEKTPFLAFNIEEKRVHGNAGCNIINGGFSQEEGNAASLKFSQMISTMMACPDMDVETQVLKALNEVASFEKNEDGSVSLLDGNGKVLLTLVKNTGESLVK</sequence>